<comment type="caution">
    <text evidence="3">The sequence shown here is derived from an EMBL/GenBank/DDBJ whole genome shotgun (WGS) entry which is preliminary data.</text>
</comment>
<sequence>MIQGMNLINSVARTTRLPSTTASFRTFRHIHNTAAWRKPNSARADEKATSSWPEGSSSHPHTDYHPVEGREGKTARLIFRIKPSDIPTELLPLFAAVGLAVVGATGYGVYALINDKTLRVHNQPERRK</sequence>
<evidence type="ECO:0000313" key="5">
    <source>
        <dbReference type="Proteomes" id="UP000307169"/>
    </source>
</evidence>
<keyword evidence="2" id="KW-1133">Transmembrane helix</keyword>
<dbReference type="Pfam" id="PF06522">
    <property type="entry name" value="B12D"/>
    <property type="match status" value="1"/>
</dbReference>
<feature type="compositionally biased region" description="Basic and acidic residues" evidence="1">
    <location>
        <begin position="60"/>
        <end position="69"/>
    </location>
</feature>
<evidence type="ECO:0000313" key="3">
    <source>
        <dbReference type="EMBL" id="TIC04199.1"/>
    </source>
</evidence>
<organism evidence="3 5">
    <name type="scientific">Wallemia mellicola</name>
    <dbReference type="NCBI Taxonomy" id="1708541"/>
    <lineage>
        <taxon>Eukaryota</taxon>
        <taxon>Fungi</taxon>
        <taxon>Dikarya</taxon>
        <taxon>Basidiomycota</taxon>
        <taxon>Wallemiomycotina</taxon>
        <taxon>Wallemiomycetes</taxon>
        <taxon>Wallemiales</taxon>
        <taxon>Wallemiaceae</taxon>
        <taxon>Wallemia</taxon>
    </lineage>
</organism>
<protein>
    <submittedName>
        <fullName evidence="3">Uncharacterized protein</fullName>
    </submittedName>
</protein>
<evidence type="ECO:0000313" key="4">
    <source>
        <dbReference type="EMBL" id="TIC70326.1"/>
    </source>
</evidence>
<feature type="region of interest" description="Disordered" evidence="1">
    <location>
        <begin position="37"/>
        <end position="69"/>
    </location>
</feature>
<evidence type="ECO:0000256" key="1">
    <source>
        <dbReference type="SAM" id="MobiDB-lite"/>
    </source>
</evidence>
<evidence type="ECO:0000313" key="6">
    <source>
        <dbReference type="Proteomes" id="UP000309601"/>
    </source>
</evidence>
<name>A0A4T0PAN8_9BASI</name>
<feature type="compositionally biased region" description="Polar residues" evidence="1">
    <location>
        <begin position="49"/>
        <end position="59"/>
    </location>
</feature>
<dbReference type="AlphaFoldDB" id="A0A4T0PAN8"/>
<reference evidence="5 6" key="1">
    <citation type="submission" date="2019-03" db="EMBL/GenBank/DDBJ databases">
        <title>Sequencing 25 genomes of Wallemia mellicola.</title>
        <authorList>
            <person name="Gostincar C."/>
        </authorList>
    </citation>
    <scope>NUCLEOTIDE SEQUENCE [LARGE SCALE GENOMIC DNA]</scope>
    <source>
        <strain evidence="3 5">EXF-1262</strain>
        <strain evidence="4 6">EXF-1274</strain>
    </source>
</reference>
<evidence type="ECO:0000256" key="2">
    <source>
        <dbReference type="SAM" id="Phobius"/>
    </source>
</evidence>
<dbReference type="Proteomes" id="UP000307169">
    <property type="component" value="Unassembled WGS sequence"/>
</dbReference>
<dbReference type="EMBL" id="SPRH01000004">
    <property type="protein sequence ID" value="TIC04199.1"/>
    <property type="molecule type" value="Genomic_DNA"/>
</dbReference>
<feature type="transmembrane region" description="Helical" evidence="2">
    <location>
        <begin position="90"/>
        <end position="113"/>
    </location>
</feature>
<keyword evidence="2" id="KW-0812">Transmembrane</keyword>
<proteinExistence type="predicted"/>
<accession>A0A4T0PAN8</accession>
<keyword evidence="2" id="KW-0472">Membrane</keyword>
<dbReference type="EMBL" id="SPRW01000004">
    <property type="protein sequence ID" value="TIC70326.1"/>
    <property type="molecule type" value="Genomic_DNA"/>
</dbReference>
<dbReference type="Proteomes" id="UP000309601">
    <property type="component" value="Unassembled WGS sequence"/>
</dbReference>
<dbReference type="InterPro" id="IPR010530">
    <property type="entry name" value="B12D"/>
</dbReference>
<gene>
    <name evidence="4" type="ORF">E3Q02_00666</name>
    <name evidence="3" type="ORF">E3Q17_00565</name>
</gene>